<evidence type="ECO:0000259" key="8">
    <source>
        <dbReference type="PROSITE" id="PS50056"/>
    </source>
</evidence>
<dbReference type="Pfam" id="PF09379">
    <property type="entry name" value="FERM_N"/>
    <property type="match status" value="1"/>
</dbReference>
<dbReference type="Pfam" id="PF00102">
    <property type="entry name" value="Y_phosphatase"/>
    <property type="match status" value="2"/>
</dbReference>
<protein>
    <submittedName>
        <fullName evidence="12">FERM domain-containing protein</fullName>
    </submittedName>
</protein>
<reference evidence="12" key="1">
    <citation type="submission" date="2016-06" db="UniProtKB">
        <authorList>
            <consortium name="WormBaseParasite"/>
        </authorList>
    </citation>
    <scope>IDENTIFICATION</scope>
</reference>
<evidence type="ECO:0000256" key="1">
    <source>
        <dbReference type="ARBA" id="ARBA00004245"/>
    </source>
</evidence>
<feature type="domain" description="FERM" evidence="9">
    <location>
        <begin position="30"/>
        <end position="334"/>
    </location>
</feature>
<dbReference type="PANTHER" id="PTHR45706:SF1">
    <property type="entry name" value="PEZ, ISOFORM A"/>
    <property type="match status" value="1"/>
</dbReference>
<evidence type="ECO:0000259" key="7">
    <source>
        <dbReference type="PROSITE" id="PS50055"/>
    </source>
</evidence>
<dbReference type="InterPro" id="IPR035963">
    <property type="entry name" value="FERM_2"/>
</dbReference>
<dbReference type="SUPFAM" id="SSF52799">
    <property type="entry name" value="(Phosphotyrosine protein) phosphatases II"/>
    <property type="match status" value="1"/>
</dbReference>
<dbReference type="PROSITE" id="PS50055">
    <property type="entry name" value="TYR_PHOSPHATASE_PTP"/>
    <property type="match status" value="1"/>
</dbReference>
<dbReference type="Gene3D" id="3.90.190.10">
    <property type="entry name" value="Protein tyrosine phosphatase superfamily"/>
    <property type="match status" value="1"/>
</dbReference>
<evidence type="ECO:0000259" key="9">
    <source>
        <dbReference type="PROSITE" id="PS50057"/>
    </source>
</evidence>
<evidence type="ECO:0000313" key="11">
    <source>
        <dbReference type="Proteomes" id="UP000267606"/>
    </source>
</evidence>
<dbReference type="EMBL" id="UZAJ01040011">
    <property type="protein sequence ID" value="VDP12736.1"/>
    <property type="molecule type" value="Genomic_DNA"/>
</dbReference>
<dbReference type="PRINTS" id="PR00935">
    <property type="entry name" value="BAND41"/>
</dbReference>
<evidence type="ECO:0000256" key="2">
    <source>
        <dbReference type="ARBA" id="ARBA00009649"/>
    </source>
</evidence>
<dbReference type="SUPFAM" id="SSF47031">
    <property type="entry name" value="Second domain of FERM"/>
    <property type="match status" value="1"/>
</dbReference>
<dbReference type="PROSITE" id="PS50057">
    <property type="entry name" value="FERM_3"/>
    <property type="match status" value="1"/>
</dbReference>
<dbReference type="InterPro" id="IPR000387">
    <property type="entry name" value="Tyr_Pase_dom"/>
</dbReference>
<name>A0A183HZV0_9BILA</name>
<reference evidence="10 11" key="2">
    <citation type="submission" date="2018-11" db="EMBL/GenBank/DDBJ databases">
        <authorList>
            <consortium name="Pathogen Informatics"/>
        </authorList>
    </citation>
    <scope>NUCLEOTIDE SEQUENCE [LARGE SCALE GENOMIC DNA]</scope>
</reference>
<dbReference type="WBParaSite" id="OFLC_0001301301-mRNA-1">
    <property type="protein sequence ID" value="OFLC_0001301301-mRNA-1"/>
    <property type="gene ID" value="OFLC_0001301301"/>
</dbReference>
<dbReference type="GO" id="GO:0004725">
    <property type="term" value="F:protein tyrosine phosphatase activity"/>
    <property type="evidence" value="ECO:0007669"/>
    <property type="project" value="InterPro"/>
</dbReference>
<dbReference type="SMART" id="SM00295">
    <property type="entry name" value="B41"/>
    <property type="match status" value="1"/>
</dbReference>
<dbReference type="SMART" id="SM00404">
    <property type="entry name" value="PTPc_motif"/>
    <property type="match status" value="1"/>
</dbReference>
<proteinExistence type="inferred from homology"/>
<sequence>MIIISKMLHMPLKLKWGKKSGRYDLSQDIYVLTVYLGNYAILQCTLTTESTASQCMEYLSQKVDLNQVEMFGLRYQMKTNDPDNRMMRWVELDKPLRRQLEKWACKPRQVQLAVLYHTPNAFTLTDQMARSYYFFLMKLDVVEGKLTVALEKYINLAAYSLQVEYGDFDPTIHTIDFMQTVPLLPKHICRSAQIQEDLLKRVSAVHERLKGMQPSYAALLYIVDAQQCEGYGEEYFNGKDDDSTEVKIGYSQEGIIIKGSYETMKLPKLVLLNVQIKFIDFGWEHIKDMYAMKRHLNVRLHDGTLVQFTMEDAEMARYVAMVMMWQFRYATNKAIIEKNSPMNINNLQGSIRTFNQMKSSNAELNSTRLIGPDYASLVYTMMPEPTYCSSTQRLPSTKRSERTSLLQATSMCNLSIHTGCNETQPSKHSPLTSLLQYNKPENGNADALLSQKQSNMELEHVSRNILSKSTAALNFTNDEEYNSPPGVLYCSTPFLLQNNAQNASSSPENTNNMIASVAEDDAPKFEFRSFAALRKRHLADTMTGSSPEIRMIGGTHTLGRSAAALVHKHSLLANVSQKVSPGHALSSPDLLSTCHSSPDLITSVLDRYRLAVAEAELRTAEIVASQMPSQLRHLNGTIQTGGHQQTTKNYGNYVLPSPPPMNTAPQSSIDKECQRIGDSTKTSTLATGFTVMEMAEPEAKEHILKDTVRPKIRKKSLPLISPSSQTSFYHRPAAPKVKDQAHPISYLAQAGHIYYPPSSPLAQIHEVYGQQNGETNGFGSLSESNLGTTYANSALKLPSSFSGHHRYEVIEEDRTPESFVRRVHELSTPLSCGAGRAFPIQNPTLAVSSPRSISSPDVFNSRTKNPVSKQLSASSVDSAHSTIIRPMFLSGNDSENIRSPVMTNESPEYTVCDKATNICETVFFITSFDFANSFDFIQNEEPLADRKFSMIESVEEISQSSSFRHVMLNGVLQQHVINSRGHFIDLLDAVPMNDRLSIPTNDQTLKRLLAKLAADDVLDEEFAVIPNRRMSAGVSTSQKPENMVQFFEFIHSTSINLQETFQFQKRNRTRSIVPYEDTRIMLHSKQSNPTGYINASNIQIPIGNRILRYILAQAPLPNTIEDFWQMIWESGSQLIVMLCDAQDVKNTAVPIYWPQKIMEKLRLSHHSLTLLSSTASKHQMTMMLQLKHNTSGERRTIYHLRLMDWESGRTPPSEESFLGKFILKPKVFTCNSNFKSLGFMDAVNSVRRHLENEQLKEANSGMVTGFRKKQNNYHLNLTNPANRSRTQQTDFGYYNWCKKRLHMVNYALHYSPSNHLDASSSEFSSTRKNGAMVDVDAPPTIIHCLTGAYESGVYLLVELMIHCIEHNMCVDIGKTLAMLRQQRMCLVKNVEQYRFVYSVLINYLQKSRLI</sequence>
<feature type="domain" description="Tyrosine specific protein phosphatases" evidence="8">
    <location>
        <begin position="1313"/>
        <end position="1394"/>
    </location>
</feature>
<dbReference type="InterPro" id="IPR000299">
    <property type="entry name" value="FERM_domain"/>
</dbReference>
<comment type="subcellular location">
    <subcellularLocation>
        <location evidence="1">Cytoplasm</location>
        <location evidence="1">Cytoskeleton</location>
    </subcellularLocation>
</comment>
<comment type="similarity">
    <text evidence="2">Belongs to the protein-tyrosine phosphatase family. Non-receptor class subfamily.</text>
</comment>
<dbReference type="PANTHER" id="PTHR45706">
    <property type="entry name" value="TYROSINE-PROTEIN PHOSPHATASE"/>
    <property type="match status" value="1"/>
</dbReference>
<dbReference type="InterPro" id="IPR029021">
    <property type="entry name" value="Prot-tyrosine_phosphatase-like"/>
</dbReference>
<dbReference type="Pfam" id="PF00373">
    <property type="entry name" value="FERM_M"/>
    <property type="match status" value="1"/>
</dbReference>
<keyword evidence="3" id="KW-0963">Cytoplasm</keyword>
<evidence type="ECO:0000256" key="6">
    <source>
        <dbReference type="SAM" id="MobiDB-lite"/>
    </source>
</evidence>
<gene>
    <name evidence="10" type="ORF">OFLC_LOCUS13012</name>
</gene>
<dbReference type="InterPro" id="IPR003595">
    <property type="entry name" value="Tyr_Pase_cat"/>
</dbReference>
<dbReference type="PRINTS" id="PR00700">
    <property type="entry name" value="PRTYPHPHTASE"/>
</dbReference>
<dbReference type="Proteomes" id="UP000267606">
    <property type="component" value="Unassembled WGS sequence"/>
</dbReference>
<evidence type="ECO:0000256" key="4">
    <source>
        <dbReference type="ARBA" id="ARBA00022801"/>
    </source>
</evidence>
<keyword evidence="5" id="KW-0206">Cytoskeleton</keyword>
<dbReference type="InterPro" id="IPR029071">
    <property type="entry name" value="Ubiquitin-like_domsf"/>
</dbReference>
<dbReference type="CDD" id="cd14473">
    <property type="entry name" value="FERM_B-lobe"/>
    <property type="match status" value="1"/>
</dbReference>
<dbReference type="InterPro" id="IPR000242">
    <property type="entry name" value="PTP_cat"/>
</dbReference>
<evidence type="ECO:0000256" key="3">
    <source>
        <dbReference type="ARBA" id="ARBA00022490"/>
    </source>
</evidence>
<dbReference type="InterPro" id="IPR014352">
    <property type="entry name" value="FERM/acyl-CoA-bd_prot_sf"/>
</dbReference>
<dbReference type="InterPro" id="IPR018979">
    <property type="entry name" value="FERM_N"/>
</dbReference>
<accession>A0A183HZV0</accession>
<feature type="domain" description="Tyrosine-protein phosphatase" evidence="7">
    <location>
        <begin position="1018"/>
        <end position="1403"/>
    </location>
</feature>
<dbReference type="PROSITE" id="PS50056">
    <property type="entry name" value="TYR_PHOSPHATASE_2"/>
    <property type="match status" value="1"/>
</dbReference>
<dbReference type="SUPFAM" id="SSF50729">
    <property type="entry name" value="PH domain-like"/>
    <property type="match status" value="1"/>
</dbReference>
<feature type="region of interest" description="Disordered" evidence="6">
    <location>
        <begin position="846"/>
        <end position="866"/>
    </location>
</feature>
<dbReference type="GO" id="GO:0005856">
    <property type="term" value="C:cytoskeleton"/>
    <property type="evidence" value="ECO:0007669"/>
    <property type="project" value="UniProtKB-SubCell"/>
</dbReference>
<dbReference type="STRING" id="387005.A0A183HZV0"/>
<dbReference type="SUPFAM" id="SSF54236">
    <property type="entry name" value="Ubiquitin-like"/>
    <property type="match status" value="1"/>
</dbReference>
<evidence type="ECO:0000256" key="5">
    <source>
        <dbReference type="ARBA" id="ARBA00023212"/>
    </source>
</evidence>
<dbReference type="Gene3D" id="3.10.20.90">
    <property type="entry name" value="Phosphatidylinositol 3-kinase Catalytic Subunit, Chain A, domain 1"/>
    <property type="match status" value="1"/>
</dbReference>
<organism evidence="12">
    <name type="scientific">Onchocerca flexuosa</name>
    <dbReference type="NCBI Taxonomy" id="387005"/>
    <lineage>
        <taxon>Eukaryota</taxon>
        <taxon>Metazoa</taxon>
        <taxon>Ecdysozoa</taxon>
        <taxon>Nematoda</taxon>
        <taxon>Chromadorea</taxon>
        <taxon>Rhabditida</taxon>
        <taxon>Spirurina</taxon>
        <taxon>Spiruromorpha</taxon>
        <taxon>Filarioidea</taxon>
        <taxon>Onchocercidae</taxon>
        <taxon>Onchocerca</taxon>
    </lineage>
</organism>
<keyword evidence="11" id="KW-1185">Reference proteome</keyword>
<evidence type="ECO:0000313" key="10">
    <source>
        <dbReference type="EMBL" id="VDP12736.1"/>
    </source>
</evidence>
<evidence type="ECO:0000313" key="12">
    <source>
        <dbReference type="WBParaSite" id="OFLC_0001301301-mRNA-1"/>
    </source>
</evidence>
<keyword evidence="4" id="KW-0378">Hydrolase</keyword>
<dbReference type="SMART" id="SM00194">
    <property type="entry name" value="PTPc"/>
    <property type="match status" value="1"/>
</dbReference>
<dbReference type="InterPro" id="IPR019748">
    <property type="entry name" value="FERM_central"/>
</dbReference>
<dbReference type="InterPro" id="IPR019749">
    <property type="entry name" value="Band_41_domain"/>
</dbReference>
<dbReference type="Gene3D" id="1.20.80.10">
    <property type="match status" value="1"/>
</dbReference>